<gene>
    <name evidence="6" type="ORF">SAMN05192543_103164</name>
</gene>
<dbReference type="Pfam" id="PF00126">
    <property type="entry name" value="HTH_1"/>
    <property type="match status" value="1"/>
</dbReference>
<name>A0A1I3IC43_9BURK</name>
<dbReference type="AlphaFoldDB" id="A0A1I3IC43"/>
<evidence type="ECO:0000313" key="6">
    <source>
        <dbReference type="EMBL" id="SFI45585.1"/>
    </source>
</evidence>
<dbReference type="SUPFAM" id="SSF53850">
    <property type="entry name" value="Periplasmic binding protein-like II"/>
    <property type="match status" value="1"/>
</dbReference>
<evidence type="ECO:0000259" key="5">
    <source>
        <dbReference type="PROSITE" id="PS50931"/>
    </source>
</evidence>
<dbReference type="InterPro" id="IPR000847">
    <property type="entry name" value="LysR_HTH_N"/>
</dbReference>
<keyword evidence="4" id="KW-0804">Transcription</keyword>
<comment type="similarity">
    <text evidence="1">Belongs to the LysR transcriptional regulatory family.</text>
</comment>
<dbReference type="InterPro" id="IPR005119">
    <property type="entry name" value="LysR_subst-bd"/>
</dbReference>
<evidence type="ECO:0000256" key="4">
    <source>
        <dbReference type="ARBA" id="ARBA00023163"/>
    </source>
</evidence>
<evidence type="ECO:0000256" key="1">
    <source>
        <dbReference type="ARBA" id="ARBA00009437"/>
    </source>
</evidence>
<feature type="domain" description="HTH lysR-type" evidence="5">
    <location>
        <begin position="4"/>
        <end position="61"/>
    </location>
</feature>
<dbReference type="PROSITE" id="PS50931">
    <property type="entry name" value="HTH_LYSR"/>
    <property type="match status" value="1"/>
</dbReference>
<dbReference type="GO" id="GO:0003677">
    <property type="term" value="F:DNA binding"/>
    <property type="evidence" value="ECO:0007669"/>
    <property type="project" value="UniProtKB-KW"/>
</dbReference>
<dbReference type="Gene3D" id="3.40.190.10">
    <property type="entry name" value="Periplasmic binding protein-like II"/>
    <property type="match status" value="2"/>
</dbReference>
<dbReference type="GO" id="GO:0003700">
    <property type="term" value="F:DNA-binding transcription factor activity"/>
    <property type="evidence" value="ECO:0007669"/>
    <property type="project" value="InterPro"/>
</dbReference>
<proteinExistence type="inferred from homology"/>
<dbReference type="OrthoDB" id="8717159at2"/>
<keyword evidence="2" id="KW-0805">Transcription regulation</keyword>
<dbReference type="InterPro" id="IPR036390">
    <property type="entry name" value="WH_DNA-bd_sf"/>
</dbReference>
<protein>
    <submittedName>
        <fullName evidence="6">Transcriptional regulator, LysR family</fullName>
    </submittedName>
</protein>
<dbReference type="Proteomes" id="UP000199548">
    <property type="component" value="Unassembled WGS sequence"/>
</dbReference>
<dbReference type="CDD" id="cd08460">
    <property type="entry name" value="PBP2_DntR_like_1"/>
    <property type="match status" value="1"/>
</dbReference>
<reference evidence="6 7" key="1">
    <citation type="submission" date="2016-10" db="EMBL/GenBank/DDBJ databases">
        <authorList>
            <person name="de Groot N.N."/>
        </authorList>
    </citation>
    <scope>NUCLEOTIDE SEQUENCE [LARGE SCALE GENOMIC DNA]</scope>
    <source>
        <strain evidence="6 7">LMG 23650</strain>
    </source>
</reference>
<evidence type="ECO:0000256" key="3">
    <source>
        <dbReference type="ARBA" id="ARBA00023125"/>
    </source>
</evidence>
<dbReference type="Gene3D" id="1.10.10.10">
    <property type="entry name" value="Winged helix-like DNA-binding domain superfamily/Winged helix DNA-binding domain"/>
    <property type="match status" value="1"/>
</dbReference>
<evidence type="ECO:0000256" key="2">
    <source>
        <dbReference type="ARBA" id="ARBA00023015"/>
    </source>
</evidence>
<dbReference type="InterPro" id="IPR036388">
    <property type="entry name" value="WH-like_DNA-bd_sf"/>
</dbReference>
<dbReference type="PANTHER" id="PTHR30118:SF15">
    <property type="entry name" value="TRANSCRIPTIONAL REGULATORY PROTEIN"/>
    <property type="match status" value="1"/>
</dbReference>
<dbReference type="InterPro" id="IPR050389">
    <property type="entry name" value="LysR-type_TF"/>
</dbReference>
<dbReference type="SUPFAM" id="SSF46785">
    <property type="entry name" value="Winged helix' DNA-binding domain"/>
    <property type="match status" value="1"/>
</dbReference>
<dbReference type="EMBL" id="FOQU01000003">
    <property type="protein sequence ID" value="SFI45585.1"/>
    <property type="molecule type" value="Genomic_DNA"/>
</dbReference>
<keyword evidence="3" id="KW-0238">DNA-binding</keyword>
<accession>A0A1I3IC43</accession>
<dbReference type="Pfam" id="PF03466">
    <property type="entry name" value="LysR_substrate"/>
    <property type="match status" value="1"/>
</dbReference>
<dbReference type="PANTHER" id="PTHR30118">
    <property type="entry name" value="HTH-TYPE TRANSCRIPTIONAL REGULATOR LEUO-RELATED"/>
    <property type="match status" value="1"/>
</dbReference>
<dbReference type="RefSeq" id="WP_091011102.1">
    <property type="nucleotide sequence ID" value="NZ_CP041745.1"/>
</dbReference>
<keyword evidence="7" id="KW-1185">Reference proteome</keyword>
<organism evidence="6 7">
    <name type="scientific">Paraburkholderia megapolitana</name>
    <dbReference type="NCBI Taxonomy" id="420953"/>
    <lineage>
        <taxon>Bacteria</taxon>
        <taxon>Pseudomonadati</taxon>
        <taxon>Pseudomonadota</taxon>
        <taxon>Betaproteobacteria</taxon>
        <taxon>Burkholderiales</taxon>
        <taxon>Burkholderiaceae</taxon>
        <taxon>Paraburkholderia</taxon>
    </lineage>
</organism>
<sequence length="318" mass="34430">MHSLDLNLLQALDVLLEEGSVVAAAARVHLSPPAMSRTLSRIREMVGDPVLVRAGSRLVPTPRAEELRPQVRALLEEARRMLVPTATDFTQLSRVFTLRATDAIAATIGPRLAERIRAEAPNVSLQFVTHGEDTVDILRDGEVDLEIGVLGDVAPEIRSETLYVEHLVGVVRADHPMLTGSITAQQFAAAGHISFTRRGRTPGPVDAALAQLGLTRSIVLAVQHANAALLAAANSDLVAVVGDDLARRAERLRLAVAVFNLPFDTPEIPVAFAWHRRMDTDPAHRWLRDHVKAITAVPSGMNGAVRNFSRPETHAAAH</sequence>
<evidence type="ECO:0000313" key="7">
    <source>
        <dbReference type="Proteomes" id="UP000199548"/>
    </source>
</evidence>